<feature type="compositionally biased region" description="Low complexity" evidence="2">
    <location>
        <begin position="353"/>
        <end position="366"/>
    </location>
</feature>
<feature type="region of interest" description="Disordered" evidence="2">
    <location>
        <begin position="32"/>
        <end position="504"/>
    </location>
</feature>
<feature type="compositionally biased region" description="Polar residues" evidence="2">
    <location>
        <begin position="484"/>
        <end position="502"/>
    </location>
</feature>
<evidence type="ECO:0000313" key="4">
    <source>
        <dbReference type="Proteomes" id="UP000301737"/>
    </source>
</evidence>
<feature type="compositionally biased region" description="Acidic residues" evidence="2">
    <location>
        <begin position="191"/>
        <end position="215"/>
    </location>
</feature>
<name>A0A4C2E691_9SACH</name>
<gene>
    <name evidence="3" type="ORF">ZYGM_003733</name>
</gene>
<feature type="compositionally biased region" description="Polar residues" evidence="2">
    <location>
        <begin position="89"/>
        <end position="102"/>
    </location>
</feature>
<dbReference type="EMBL" id="BIMX01000010">
    <property type="protein sequence ID" value="GCE99511.1"/>
    <property type="molecule type" value="Genomic_DNA"/>
</dbReference>
<feature type="compositionally biased region" description="Basic and acidic residues" evidence="2">
    <location>
        <begin position="280"/>
        <end position="290"/>
    </location>
</feature>
<dbReference type="OrthoDB" id="3993315at2759"/>
<reference evidence="3 4" key="1">
    <citation type="submission" date="2019-01" db="EMBL/GenBank/DDBJ databases">
        <title>Draft Genome Sequencing of Zygosaccharomyces mellis Ca-7.</title>
        <authorList>
            <person name="Shiwa Y."/>
            <person name="Kanesaki Y."/>
            <person name="Ishige T."/>
            <person name="Mura K."/>
            <person name="Hori T."/>
            <person name="Tamura T."/>
        </authorList>
    </citation>
    <scope>NUCLEOTIDE SEQUENCE [LARGE SCALE GENOMIC DNA]</scope>
    <source>
        <strain evidence="3 4">Ca-7</strain>
    </source>
</reference>
<feature type="compositionally biased region" description="Polar residues" evidence="2">
    <location>
        <begin position="131"/>
        <end position="146"/>
    </location>
</feature>
<feature type="compositionally biased region" description="Basic and acidic residues" evidence="2">
    <location>
        <begin position="32"/>
        <end position="53"/>
    </location>
</feature>
<proteinExistence type="predicted"/>
<evidence type="ECO:0008006" key="5">
    <source>
        <dbReference type="Google" id="ProtNLM"/>
    </source>
</evidence>
<feature type="compositionally biased region" description="Polar residues" evidence="2">
    <location>
        <begin position="222"/>
        <end position="232"/>
    </location>
</feature>
<feature type="compositionally biased region" description="Polar residues" evidence="2">
    <location>
        <begin position="54"/>
        <end position="79"/>
    </location>
</feature>
<accession>A0A4C2E691</accession>
<feature type="compositionally biased region" description="Polar residues" evidence="2">
    <location>
        <begin position="443"/>
        <end position="459"/>
    </location>
</feature>
<dbReference type="Proteomes" id="UP000301737">
    <property type="component" value="Unassembled WGS sequence"/>
</dbReference>
<feature type="coiled-coil region" evidence="1">
    <location>
        <begin position="540"/>
        <end position="598"/>
    </location>
</feature>
<evidence type="ECO:0000313" key="3">
    <source>
        <dbReference type="EMBL" id="GCE99511.1"/>
    </source>
</evidence>
<keyword evidence="1" id="KW-0175">Coiled coil</keyword>
<feature type="compositionally biased region" description="Basic and acidic residues" evidence="2">
    <location>
        <begin position="394"/>
        <end position="409"/>
    </location>
</feature>
<organism evidence="3 4">
    <name type="scientific">Zygosaccharomyces mellis</name>
    <dbReference type="NCBI Taxonomy" id="42258"/>
    <lineage>
        <taxon>Eukaryota</taxon>
        <taxon>Fungi</taxon>
        <taxon>Dikarya</taxon>
        <taxon>Ascomycota</taxon>
        <taxon>Saccharomycotina</taxon>
        <taxon>Saccharomycetes</taxon>
        <taxon>Saccharomycetales</taxon>
        <taxon>Saccharomycetaceae</taxon>
        <taxon>Zygosaccharomyces</taxon>
    </lineage>
</organism>
<comment type="caution">
    <text evidence="3">The sequence shown here is derived from an EMBL/GenBank/DDBJ whole genome shotgun (WGS) entry which is preliminary data.</text>
</comment>
<protein>
    <recommendedName>
        <fullName evidence="5">Bud neck involved protein</fullName>
    </recommendedName>
</protein>
<feature type="compositionally biased region" description="Polar residues" evidence="2">
    <location>
        <begin position="113"/>
        <end position="122"/>
    </location>
</feature>
<dbReference type="AlphaFoldDB" id="A0A4C2E691"/>
<sequence length="627" mass="70383">MGLDKDSIEKRVSRIELDIDHMNQMIDENLKLNEAGDRLEQDAREHHAEDKQHLSNGSAHQGESPRESSVNHSIKSTYPEQDGDGSIGVKNNLQKSSGSGVINSLEAPHDSQDVSVTRSRVSNGEYHDWSEGQQKQSEQTSVTGQNEIDVVGNDEQEYPKDALQASKEYGLQHDTNVQVDQRWNTAHYAESNDDWEDEVDESDPEPVNDNEDKDANEDKFQSESTVNSTPQIPQVAILPEQDIPRAINHETQPKILPETLSDTKEKEQGTESDAPTTYFHPEDNDNHQYTHELNAQTPSHKGHSYEIEQGKKVPNPPKRMESEEAHEDESLEYSYEPAHQNSPGVHKRTMGVTQDTGDSSDSSTLSDTKKTAMSRNTLGEKFNDSLYDTYDQPELSKHQEINRESDLPQERGSVGPYSTSIPQNDPYGYSYETFETSEPIPPQTANTSRDSSTGASNPFINDRLHERSTSGSMDTDDSIHIPKNSAQRPATTSNTPVTSRHPTNPFRVVSVGVVRPDGRTSRKTSAGTFSSYKDSQTDGAATLQRKLDHLVKKCAKLQKEIDYLNKMNSSSSLPIEDSRKLSRAIDKLQEYLDKKNKEKYDVGVLLSRQLRREIDRGENGQFWVGTK</sequence>
<evidence type="ECO:0000256" key="2">
    <source>
        <dbReference type="SAM" id="MobiDB-lite"/>
    </source>
</evidence>
<keyword evidence="4" id="KW-1185">Reference proteome</keyword>
<feature type="compositionally biased region" description="Polar residues" evidence="2">
    <location>
        <begin position="173"/>
        <end position="184"/>
    </location>
</feature>
<evidence type="ECO:0000256" key="1">
    <source>
        <dbReference type="SAM" id="Coils"/>
    </source>
</evidence>